<reference evidence="3" key="1">
    <citation type="submission" date="2019-04" db="EMBL/GenBank/DDBJ databases">
        <title>Sequencing of skin fungus with MAO and IRED activity.</title>
        <authorList>
            <person name="Marsaioli A.J."/>
            <person name="Bonatto J.M.C."/>
            <person name="Reis Junior O."/>
        </authorList>
    </citation>
    <scope>NUCLEOTIDE SEQUENCE</scope>
    <source>
        <strain evidence="3">30M1</strain>
    </source>
</reference>
<dbReference type="Proteomes" id="UP000801428">
    <property type="component" value="Unassembled WGS sequence"/>
</dbReference>
<keyword evidence="2" id="KW-0812">Transmembrane</keyword>
<feature type="compositionally biased region" description="Basic and acidic residues" evidence="1">
    <location>
        <begin position="299"/>
        <end position="314"/>
    </location>
</feature>
<name>A0A9P4TKH0_CURKU</name>
<feature type="transmembrane region" description="Helical" evidence="2">
    <location>
        <begin position="45"/>
        <end position="67"/>
    </location>
</feature>
<dbReference type="AlphaFoldDB" id="A0A9P4TKH0"/>
<accession>A0A9P4TKH0</accession>
<keyword evidence="4" id="KW-1185">Reference proteome</keyword>
<feature type="region of interest" description="Disordered" evidence="1">
    <location>
        <begin position="299"/>
        <end position="355"/>
    </location>
</feature>
<feature type="transmembrane region" description="Helical" evidence="2">
    <location>
        <begin position="238"/>
        <end position="258"/>
    </location>
</feature>
<feature type="transmembrane region" description="Helical" evidence="2">
    <location>
        <begin position="110"/>
        <end position="129"/>
    </location>
</feature>
<comment type="caution">
    <text evidence="3">The sequence shown here is derived from an EMBL/GenBank/DDBJ whole genome shotgun (WGS) entry which is preliminary data.</text>
</comment>
<dbReference type="OrthoDB" id="5238025at2759"/>
<gene>
    <name evidence="3" type="ORF">E8E13_009604</name>
</gene>
<evidence type="ECO:0000313" key="4">
    <source>
        <dbReference type="Proteomes" id="UP000801428"/>
    </source>
</evidence>
<dbReference type="EMBL" id="SWKU01000004">
    <property type="protein sequence ID" value="KAF3007710.1"/>
    <property type="molecule type" value="Genomic_DNA"/>
</dbReference>
<keyword evidence="2" id="KW-0472">Membrane</keyword>
<evidence type="ECO:0000256" key="1">
    <source>
        <dbReference type="SAM" id="MobiDB-lite"/>
    </source>
</evidence>
<feature type="transmembrane region" description="Helical" evidence="2">
    <location>
        <begin position="150"/>
        <end position="168"/>
    </location>
</feature>
<protein>
    <submittedName>
        <fullName evidence="3">Uncharacterized protein</fullName>
    </submittedName>
</protein>
<sequence length="355" mass="39501">MGKITPRTQALAGKVASAFKRRSNPPSTVDPPPYILSRRCRFERLLSLVTLTLLLLLSIPALTLKAYSYSFIESNMEMGFYLVDEKTGEALQDALVAALPLNVYRVPEKLVLVVAMISILLSLLHLGFLAWDWKTCVRTQTRAFRRNATVLHTVNAILVMIALIALFLSHNSSSEFQPELIPNKPNAVSPSGYRYFRYDSGIFDLETWTCQLTVPKAVGDARKDYQTQCNIEAAGRTIMVPLFLVALAVAGISVWALVTGQKQGFQNESLFTKGDDLETGRESGDGKQIHVEEVELADLQRPERQRGGRLSKIEEDGEETEEASKQLPKTLEVDETVTTSEHRQDDEARKVGTAS</sequence>
<feature type="compositionally biased region" description="Basic and acidic residues" evidence="1">
    <location>
        <begin position="340"/>
        <end position="355"/>
    </location>
</feature>
<evidence type="ECO:0000313" key="3">
    <source>
        <dbReference type="EMBL" id="KAF3007710.1"/>
    </source>
</evidence>
<keyword evidence="2" id="KW-1133">Transmembrane helix</keyword>
<organism evidence="3 4">
    <name type="scientific">Curvularia kusanoi</name>
    <name type="common">Cochliobolus kusanoi</name>
    <dbReference type="NCBI Taxonomy" id="90978"/>
    <lineage>
        <taxon>Eukaryota</taxon>
        <taxon>Fungi</taxon>
        <taxon>Dikarya</taxon>
        <taxon>Ascomycota</taxon>
        <taxon>Pezizomycotina</taxon>
        <taxon>Dothideomycetes</taxon>
        <taxon>Pleosporomycetidae</taxon>
        <taxon>Pleosporales</taxon>
        <taxon>Pleosporineae</taxon>
        <taxon>Pleosporaceae</taxon>
        <taxon>Curvularia</taxon>
    </lineage>
</organism>
<evidence type="ECO:0000256" key="2">
    <source>
        <dbReference type="SAM" id="Phobius"/>
    </source>
</evidence>
<proteinExistence type="predicted"/>